<gene>
    <name evidence="2" type="ORF">HNQ92_004138</name>
</gene>
<protein>
    <submittedName>
        <fullName evidence="2">Uncharacterized protein</fullName>
    </submittedName>
</protein>
<evidence type="ECO:0000256" key="1">
    <source>
        <dbReference type="SAM" id="MobiDB-lite"/>
    </source>
</evidence>
<evidence type="ECO:0000313" key="3">
    <source>
        <dbReference type="Proteomes" id="UP000557307"/>
    </source>
</evidence>
<feature type="compositionally biased region" description="Acidic residues" evidence="1">
    <location>
        <begin position="1"/>
        <end position="15"/>
    </location>
</feature>
<dbReference type="EMBL" id="JACHGF010000007">
    <property type="protein sequence ID" value="MBB5285978.1"/>
    <property type="molecule type" value="Genomic_DNA"/>
</dbReference>
<accession>A0A840U0S3</accession>
<name>A0A840U0S3_9BACT</name>
<dbReference type="AlphaFoldDB" id="A0A840U0S3"/>
<reference evidence="2 3" key="1">
    <citation type="submission" date="2020-08" db="EMBL/GenBank/DDBJ databases">
        <title>Genomic Encyclopedia of Type Strains, Phase IV (KMG-IV): sequencing the most valuable type-strain genomes for metagenomic binning, comparative biology and taxonomic classification.</title>
        <authorList>
            <person name="Goeker M."/>
        </authorList>
    </citation>
    <scope>NUCLEOTIDE SEQUENCE [LARGE SCALE GENOMIC DNA]</scope>
    <source>
        <strain evidence="2 3">DSM 105074</strain>
    </source>
</reference>
<keyword evidence="3" id="KW-1185">Reference proteome</keyword>
<evidence type="ECO:0000313" key="2">
    <source>
        <dbReference type="EMBL" id="MBB5285978.1"/>
    </source>
</evidence>
<sequence length="159" mass="18325">MNFEDFSFDPEDDFDAQGGSRQPGERRDRDEVFSLPIMKKAKDIYQITRALVELIDEEKDEFMTRQFMLENASLLASKIAGAEGGNLYSLRMENAVIIKLNARELLTQTSVLLMEENVNKEYVDLLRQAIEEFRLLFIDWVSTFDKGNDIPDGWGNLFG</sequence>
<dbReference type="RefSeq" id="WP_184176643.1">
    <property type="nucleotide sequence ID" value="NZ_JACHGF010000007.1"/>
</dbReference>
<feature type="region of interest" description="Disordered" evidence="1">
    <location>
        <begin position="1"/>
        <end position="29"/>
    </location>
</feature>
<dbReference type="Proteomes" id="UP000557307">
    <property type="component" value="Unassembled WGS sequence"/>
</dbReference>
<proteinExistence type="predicted"/>
<organism evidence="2 3">
    <name type="scientific">Rhabdobacter roseus</name>
    <dbReference type="NCBI Taxonomy" id="1655419"/>
    <lineage>
        <taxon>Bacteria</taxon>
        <taxon>Pseudomonadati</taxon>
        <taxon>Bacteroidota</taxon>
        <taxon>Cytophagia</taxon>
        <taxon>Cytophagales</taxon>
        <taxon>Cytophagaceae</taxon>
        <taxon>Rhabdobacter</taxon>
    </lineage>
</organism>
<comment type="caution">
    <text evidence="2">The sequence shown here is derived from an EMBL/GenBank/DDBJ whole genome shotgun (WGS) entry which is preliminary data.</text>
</comment>